<comment type="similarity">
    <text evidence="7">Belongs to the DHHC palmitoyltransferase family.</text>
</comment>
<sequence>MFVRDPCGIICIIVTYFALFYADYVVMRWIILHTMQDSLWGPFHVVLFNTLVLLLMMSHMKAICSDPGVVPLPQTRMDFSDIHSAGSGGSDDCEERDDWSVCTRCETYRPPRAHHCRICERCIRRMDHHCPWINNCVGERNQKYFMQFLVYVGVLALYAVALVIISWMGECPECSKDIPTKQSRILHSVILVLESALFGMFVIAILIDQFQAILSDETAIERLQGGHSHHYHQKSRRTLTLLSQVCGKGHPIFWLLPCHNPPRYSFRRDDRLIHHEV</sequence>
<feature type="transmembrane region" description="Helical" evidence="7">
    <location>
        <begin position="148"/>
        <end position="168"/>
    </location>
</feature>
<comment type="subcellular location">
    <subcellularLocation>
        <location evidence="1">Membrane</location>
        <topology evidence="1">Multi-pass membrane protein</topology>
    </subcellularLocation>
</comment>
<organism evidence="9 10">
    <name type="scientific">Aphidius gifuensis</name>
    <name type="common">Parasitoid wasp</name>
    <dbReference type="NCBI Taxonomy" id="684658"/>
    <lineage>
        <taxon>Eukaryota</taxon>
        <taxon>Metazoa</taxon>
        <taxon>Ecdysozoa</taxon>
        <taxon>Arthropoda</taxon>
        <taxon>Hexapoda</taxon>
        <taxon>Insecta</taxon>
        <taxon>Pterygota</taxon>
        <taxon>Neoptera</taxon>
        <taxon>Endopterygota</taxon>
        <taxon>Hymenoptera</taxon>
        <taxon>Apocrita</taxon>
        <taxon>Ichneumonoidea</taxon>
        <taxon>Braconidae</taxon>
        <taxon>Aphidiinae</taxon>
        <taxon>Aphidius</taxon>
    </lineage>
</organism>
<keyword evidence="6 7" id="KW-0012">Acyltransferase</keyword>
<comment type="catalytic activity">
    <reaction evidence="7">
        <text>L-cysteinyl-[protein] + hexadecanoyl-CoA = S-hexadecanoyl-L-cysteinyl-[protein] + CoA</text>
        <dbReference type="Rhea" id="RHEA:36683"/>
        <dbReference type="Rhea" id="RHEA-COMP:10131"/>
        <dbReference type="Rhea" id="RHEA-COMP:11032"/>
        <dbReference type="ChEBI" id="CHEBI:29950"/>
        <dbReference type="ChEBI" id="CHEBI:57287"/>
        <dbReference type="ChEBI" id="CHEBI:57379"/>
        <dbReference type="ChEBI" id="CHEBI:74151"/>
        <dbReference type="EC" id="2.3.1.225"/>
    </reaction>
</comment>
<dbReference type="InterPro" id="IPR001594">
    <property type="entry name" value="Palmitoyltrfase_DHHC"/>
</dbReference>
<dbReference type="Proteomes" id="UP000639338">
    <property type="component" value="Unassembled WGS sequence"/>
</dbReference>
<gene>
    <name evidence="9" type="ORF">HCN44_011186</name>
</gene>
<keyword evidence="4 7" id="KW-1133">Transmembrane helix</keyword>
<keyword evidence="10" id="KW-1185">Reference proteome</keyword>
<evidence type="ECO:0000256" key="4">
    <source>
        <dbReference type="ARBA" id="ARBA00022989"/>
    </source>
</evidence>
<proteinExistence type="inferred from homology"/>
<evidence type="ECO:0000256" key="7">
    <source>
        <dbReference type="RuleBase" id="RU079119"/>
    </source>
</evidence>
<evidence type="ECO:0000256" key="6">
    <source>
        <dbReference type="ARBA" id="ARBA00023315"/>
    </source>
</evidence>
<dbReference type="Pfam" id="PF01529">
    <property type="entry name" value="DHHC"/>
    <property type="match status" value="1"/>
</dbReference>
<dbReference type="EMBL" id="JACMRX010000003">
    <property type="protein sequence ID" value="KAF7993917.1"/>
    <property type="molecule type" value="Genomic_DNA"/>
</dbReference>
<evidence type="ECO:0000256" key="5">
    <source>
        <dbReference type="ARBA" id="ARBA00023136"/>
    </source>
</evidence>
<evidence type="ECO:0000256" key="2">
    <source>
        <dbReference type="ARBA" id="ARBA00022679"/>
    </source>
</evidence>
<evidence type="ECO:0000313" key="10">
    <source>
        <dbReference type="Proteomes" id="UP000639338"/>
    </source>
</evidence>
<feature type="transmembrane region" description="Helical" evidence="7">
    <location>
        <begin position="7"/>
        <end position="27"/>
    </location>
</feature>
<dbReference type="EC" id="2.3.1.225" evidence="7"/>
<evidence type="ECO:0000256" key="1">
    <source>
        <dbReference type="ARBA" id="ARBA00004141"/>
    </source>
</evidence>
<keyword evidence="5 7" id="KW-0472">Membrane</keyword>
<keyword evidence="3 7" id="KW-0812">Transmembrane</keyword>
<keyword evidence="2 7" id="KW-0808">Transferase</keyword>
<protein>
    <recommendedName>
        <fullName evidence="7">Palmitoyltransferase</fullName>
        <ecNumber evidence="7">2.3.1.225</ecNumber>
    </recommendedName>
</protein>
<dbReference type="OrthoDB" id="331948at2759"/>
<comment type="domain">
    <text evidence="7">The DHHC domain is required for palmitoyltransferase activity.</text>
</comment>
<dbReference type="AlphaFoldDB" id="A0A835CS31"/>
<dbReference type="InterPro" id="IPR039859">
    <property type="entry name" value="PFA4/ZDH16/20/ERF2-like"/>
</dbReference>
<name>A0A835CS31_APHGI</name>
<feature type="domain" description="Palmitoyltransferase DHHC" evidence="8">
    <location>
        <begin position="97"/>
        <end position="224"/>
    </location>
</feature>
<feature type="transmembrane region" description="Helical" evidence="7">
    <location>
        <begin position="188"/>
        <end position="207"/>
    </location>
</feature>
<feature type="transmembrane region" description="Helical" evidence="7">
    <location>
        <begin position="39"/>
        <end position="57"/>
    </location>
</feature>
<dbReference type="PROSITE" id="PS50216">
    <property type="entry name" value="DHHC"/>
    <property type="match status" value="1"/>
</dbReference>
<dbReference type="PANTHER" id="PTHR12246">
    <property type="entry name" value="PALMITOYLTRANSFERASE ZDHHC16"/>
    <property type="match status" value="1"/>
</dbReference>
<reference evidence="9 10" key="1">
    <citation type="submission" date="2020-08" db="EMBL/GenBank/DDBJ databases">
        <title>Aphidius gifuensis genome sequencing and assembly.</title>
        <authorList>
            <person name="Du Z."/>
        </authorList>
    </citation>
    <scope>NUCLEOTIDE SEQUENCE [LARGE SCALE GENOMIC DNA]</scope>
    <source>
        <strain evidence="9">YNYX2018</strain>
        <tissue evidence="9">Adults</tissue>
    </source>
</reference>
<evidence type="ECO:0000313" key="9">
    <source>
        <dbReference type="EMBL" id="KAF7993917.1"/>
    </source>
</evidence>
<dbReference type="GO" id="GO:0019706">
    <property type="term" value="F:protein-cysteine S-palmitoyltransferase activity"/>
    <property type="evidence" value="ECO:0007669"/>
    <property type="project" value="UniProtKB-EC"/>
</dbReference>
<evidence type="ECO:0000256" key="3">
    <source>
        <dbReference type="ARBA" id="ARBA00022692"/>
    </source>
</evidence>
<dbReference type="GO" id="GO:0016020">
    <property type="term" value="C:membrane"/>
    <property type="evidence" value="ECO:0007669"/>
    <property type="project" value="UniProtKB-SubCell"/>
</dbReference>
<evidence type="ECO:0000259" key="8">
    <source>
        <dbReference type="Pfam" id="PF01529"/>
    </source>
</evidence>
<comment type="caution">
    <text evidence="9">The sequence shown here is derived from an EMBL/GenBank/DDBJ whole genome shotgun (WGS) entry which is preliminary data.</text>
</comment>
<accession>A0A835CS31</accession>